<dbReference type="Pfam" id="PF00512">
    <property type="entry name" value="HisKA"/>
    <property type="match status" value="1"/>
</dbReference>
<evidence type="ECO:0000256" key="5">
    <source>
        <dbReference type="ARBA" id="ARBA00022679"/>
    </source>
</evidence>
<evidence type="ECO:0000259" key="10">
    <source>
        <dbReference type="PROSITE" id="PS50109"/>
    </source>
</evidence>
<dbReference type="PROSITE" id="PS50109">
    <property type="entry name" value="HIS_KIN"/>
    <property type="match status" value="1"/>
</dbReference>
<dbReference type="InterPro" id="IPR036097">
    <property type="entry name" value="HisK_dim/P_sf"/>
</dbReference>
<reference evidence="11 12" key="1">
    <citation type="submission" date="2014-03" db="EMBL/GenBank/DDBJ databases">
        <title>Genomics of Bifidobacteria.</title>
        <authorList>
            <person name="Ventura M."/>
            <person name="Milani C."/>
            <person name="Lugli G.A."/>
        </authorList>
    </citation>
    <scope>NUCLEOTIDE SEQUENCE [LARGE SCALE GENOMIC DNA]</scope>
    <source>
        <strain evidence="11 12">DSM 23968</strain>
    </source>
</reference>
<evidence type="ECO:0000313" key="12">
    <source>
        <dbReference type="Proteomes" id="UP000029004"/>
    </source>
</evidence>
<proteinExistence type="predicted"/>
<dbReference type="Gene3D" id="1.10.287.130">
    <property type="match status" value="1"/>
</dbReference>
<accession>A0A087DP72</accession>
<evidence type="ECO:0000256" key="2">
    <source>
        <dbReference type="ARBA" id="ARBA00004236"/>
    </source>
</evidence>
<feature type="compositionally biased region" description="Acidic residues" evidence="9">
    <location>
        <begin position="435"/>
        <end position="456"/>
    </location>
</feature>
<protein>
    <recommendedName>
        <fullName evidence="8">Sensor-like histidine kinase SenX3</fullName>
        <ecNumber evidence="3">2.7.13.3</ecNumber>
    </recommendedName>
</protein>
<organism evidence="11 12">
    <name type="scientific">Bifidobacterium stellenboschense</name>
    <dbReference type="NCBI Taxonomy" id="762211"/>
    <lineage>
        <taxon>Bacteria</taxon>
        <taxon>Bacillati</taxon>
        <taxon>Actinomycetota</taxon>
        <taxon>Actinomycetes</taxon>
        <taxon>Bifidobacteriales</taxon>
        <taxon>Bifidobacteriaceae</taxon>
        <taxon>Bifidobacterium</taxon>
    </lineage>
</organism>
<dbReference type="STRING" id="762211.BSTEL_0042"/>
<dbReference type="GO" id="GO:0004721">
    <property type="term" value="F:phosphoprotein phosphatase activity"/>
    <property type="evidence" value="ECO:0007669"/>
    <property type="project" value="TreeGrafter"/>
</dbReference>
<dbReference type="CDD" id="cd00082">
    <property type="entry name" value="HisKA"/>
    <property type="match status" value="1"/>
</dbReference>
<feature type="region of interest" description="Disordered" evidence="9">
    <location>
        <begin position="420"/>
        <end position="456"/>
    </location>
</feature>
<dbReference type="OrthoDB" id="9813151at2"/>
<dbReference type="GO" id="GO:0005886">
    <property type="term" value="C:plasma membrane"/>
    <property type="evidence" value="ECO:0007669"/>
    <property type="project" value="UniProtKB-SubCell"/>
</dbReference>
<feature type="domain" description="Histidine kinase" evidence="10">
    <location>
        <begin position="191"/>
        <end position="420"/>
    </location>
</feature>
<dbReference type="GO" id="GO:0000155">
    <property type="term" value="F:phosphorelay sensor kinase activity"/>
    <property type="evidence" value="ECO:0007669"/>
    <property type="project" value="InterPro"/>
</dbReference>
<comment type="catalytic activity">
    <reaction evidence="1">
        <text>ATP + protein L-histidine = ADP + protein N-phospho-L-histidine.</text>
        <dbReference type="EC" id="2.7.13.3"/>
    </reaction>
</comment>
<dbReference type="PANTHER" id="PTHR45453:SF1">
    <property type="entry name" value="PHOSPHATE REGULON SENSOR PROTEIN PHOR"/>
    <property type="match status" value="1"/>
</dbReference>
<dbReference type="Gene3D" id="3.30.565.10">
    <property type="entry name" value="Histidine kinase-like ATPase, C-terminal domain"/>
    <property type="match status" value="1"/>
</dbReference>
<dbReference type="InterPro" id="IPR004358">
    <property type="entry name" value="Sig_transdc_His_kin-like_C"/>
</dbReference>
<keyword evidence="4" id="KW-0597">Phosphoprotein</keyword>
<evidence type="ECO:0000256" key="7">
    <source>
        <dbReference type="ARBA" id="ARBA00023012"/>
    </source>
</evidence>
<evidence type="ECO:0000313" key="11">
    <source>
        <dbReference type="EMBL" id="KFI97322.1"/>
    </source>
</evidence>
<evidence type="ECO:0000256" key="8">
    <source>
        <dbReference type="ARBA" id="ARBA00039401"/>
    </source>
</evidence>
<dbReference type="SUPFAM" id="SSF55874">
    <property type="entry name" value="ATPase domain of HSP90 chaperone/DNA topoisomerase II/histidine kinase"/>
    <property type="match status" value="1"/>
</dbReference>
<evidence type="ECO:0000256" key="9">
    <source>
        <dbReference type="SAM" id="MobiDB-lite"/>
    </source>
</evidence>
<keyword evidence="6 11" id="KW-0418">Kinase</keyword>
<evidence type="ECO:0000256" key="1">
    <source>
        <dbReference type="ARBA" id="ARBA00000085"/>
    </source>
</evidence>
<dbReference type="SMART" id="SM00388">
    <property type="entry name" value="HisKA"/>
    <property type="match status" value="1"/>
</dbReference>
<evidence type="ECO:0000256" key="6">
    <source>
        <dbReference type="ARBA" id="ARBA00022777"/>
    </source>
</evidence>
<name>A0A087DP72_9BIFI</name>
<dbReference type="GO" id="GO:0016036">
    <property type="term" value="P:cellular response to phosphate starvation"/>
    <property type="evidence" value="ECO:0007669"/>
    <property type="project" value="TreeGrafter"/>
</dbReference>
<dbReference type="InterPro" id="IPR005467">
    <property type="entry name" value="His_kinase_dom"/>
</dbReference>
<comment type="caution">
    <text evidence="11">The sequence shown here is derived from an EMBL/GenBank/DDBJ whole genome shotgun (WGS) entry which is preliminary data.</text>
</comment>
<dbReference type="InterPro" id="IPR003661">
    <property type="entry name" value="HisK_dim/P_dom"/>
</dbReference>
<dbReference type="InterPro" id="IPR003594">
    <property type="entry name" value="HATPase_dom"/>
</dbReference>
<evidence type="ECO:0000256" key="4">
    <source>
        <dbReference type="ARBA" id="ARBA00022553"/>
    </source>
</evidence>
<comment type="subcellular location">
    <subcellularLocation>
        <location evidence="2">Cell membrane</location>
    </subcellularLocation>
</comment>
<dbReference type="SMART" id="SM00387">
    <property type="entry name" value="HATPase_c"/>
    <property type="match status" value="1"/>
</dbReference>
<dbReference type="Proteomes" id="UP000029004">
    <property type="component" value="Unassembled WGS sequence"/>
</dbReference>
<gene>
    <name evidence="11" type="ORF">BSTEL_0042</name>
</gene>
<dbReference type="RefSeq" id="WP_034527967.1">
    <property type="nucleotide sequence ID" value="NZ_JGZP01000012.1"/>
</dbReference>
<dbReference type="SUPFAM" id="SSF47384">
    <property type="entry name" value="Homodimeric domain of signal transducing histidine kinase"/>
    <property type="match status" value="1"/>
</dbReference>
<dbReference type="FunFam" id="3.30.565.10:FF:000006">
    <property type="entry name" value="Sensor histidine kinase WalK"/>
    <property type="match status" value="1"/>
</dbReference>
<dbReference type="AlphaFoldDB" id="A0A087DP72"/>
<dbReference type="InterPro" id="IPR050351">
    <property type="entry name" value="BphY/WalK/GraS-like"/>
</dbReference>
<keyword evidence="12" id="KW-1185">Reference proteome</keyword>
<dbReference type="EMBL" id="JGZP01000012">
    <property type="protein sequence ID" value="KFI97322.1"/>
    <property type="molecule type" value="Genomic_DNA"/>
</dbReference>
<keyword evidence="5 11" id="KW-0808">Transferase</keyword>
<dbReference type="EC" id="2.7.13.3" evidence="3"/>
<dbReference type="eggNOG" id="COG5002">
    <property type="taxonomic scope" value="Bacteria"/>
</dbReference>
<evidence type="ECO:0000256" key="3">
    <source>
        <dbReference type="ARBA" id="ARBA00012438"/>
    </source>
</evidence>
<dbReference type="Pfam" id="PF02518">
    <property type="entry name" value="HATPase_c"/>
    <property type="match status" value="1"/>
</dbReference>
<dbReference type="PANTHER" id="PTHR45453">
    <property type="entry name" value="PHOSPHATE REGULON SENSOR PROTEIN PHOR"/>
    <property type="match status" value="1"/>
</dbReference>
<dbReference type="PRINTS" id="PR00344">
    <property type="entry name" value="BCTRLSENSOR"/>
</dbReference>
<dbReference type="CDD" id="cd00075">
    <property type="entry name" value="HATPase"/>
    <property type="match status" value="1"/>
</dbReference>
<dbReference type="InterPro" id="IPR036890">
    <property type="entry name" value="HATPase_C_sf"/>
</dbReference>
<sequence length="456" mass="49334">MVWWQVLVLVAFVAFVVGVVAYRDGMERGERVGRETRPHVAAPLDPDDVLFGGEPSVRAREEAFVTAIPEAVILVDGEGDIRYMTDDAVVFKLNESRHLADEDALGILARVAADGVTREREIELPLDGVRTLAGANVESGRGVEAGKAMPSNIRYLKLRVSAIGDDLYAVLISDMSEQRRFEAMRRDFMTNVSHELKTPAGAISLLAETIGDAADDPDAVRYFAGRVSKESTRLTELVHRLIDLQKAQDATGVLDPKRLGVLAVSRKAIAENQVQADGRHIALELHYDGVQVPTDAPEAGERDAIVSCDEDAITTAVKNLVENAIHYSPEHTTVRVAVGARDGKVRIRVIDQGIGIPAESIDRIFERFYRVDPARSRATGGTGLGLAIVKHCVADCGGTVSVWSHEGEGSTFTIELPLDADQTPLDGASDGESNVADDEDTVMIPHEEDDGAETAR</sequence>
<keyword evidence="7" id="KW-0902">Two-component regulatory system</keyword>